<keyword evidence="2" id="KW-0285">Flavoprotein</keyword>
<dbReference type="OrthoDB" id="276546at2759"/>
<feature type="region of interest" description="Disordered" evidence="4">
    <location>
        <begin position="317"/>
        <end position="344"/>
    </location>
</feature>
<organism evidence="6 7">
    <name type="scientific">Linnemannia elongata AG-77</name>
    <dbReference type="NCBI Taxonomy" id="1314771"/>
    <lineage>
        <taxon>Eukaryota</taxon>
        <taxon>Fungi</taxon>
        <taxon>Fungi incertae sedis</taxon>
        <taxon>Mucoromycota</taxon>
        <taxon>Mortierellomycotina</taxon>
        <taxon>Mortierellomycetes</taxon>
        <taxon>Mortierellales</taxon>
        <taxon>Mortierellaceae</taxon>
        <taxon>Linnemannia</taxon>
    </lineage>
</organism>
<comment type="similarity">
    <text evidence="1">Belongs to the NADH:flavin oxidoreductase/NADH oxidase family.</text>
</comment>
<keyword evidence="7" id="KW-1185">Reference proteome</keyword>
<evidence type="ECO:0000256" key="3">
    <source>
        <dbReference type="ARBA" id="ARBA00023002"/>
    </source>
</evidence>
<dbReference type="STRING" id="1314771.A0A197K0E7"/>
<evidence type="ECO:0000256" key="1">
    <source>
        <dbReference type="ARBA" id="ARBA00005979"/>
    </source>
</evidence>
<accession>A0A197K0E7</accession>
<dbReference type="AlphaFoldDB" id="A0A197K0E7"/>
<proteinExistence type="inferred from homology"/>
<dbReference type="PANTHER" id="PTHR43656">
    <property type="entry name" value="BINDING OXIDOREDUCTASE, PUTATIVE (AFU_ORTHOLOGUE AFUA_2G08260)-RELATED"/>
    <property type="match status" value="1"/>
</dbReference>
<dbReference type="PANTHER" id="PTHR43656:SF2">
    <property type="entry name" value="BINDING OXIDOREDUCTASE, PUTATIVE (AFU_ORTHOLOGUE AFUA_2G08260)-RELATED"/>
    <property type="match status" value="1"/>
</dbReference>
<evidence type="ECO:0000259" key="5">
    <source>
        <dbReference type="Pfam" id="PF00724"/>
    </source>
</evidence>
<dbReference type="InterPro" id="IPR001155">
    <property type="entry name" value="OxRdtase_FMN_N"/>
</dbReference>
<dbReference type="Proteomes" id="UP000078512">
    <property type="component" value="Unassembled WGS sequence"/>
</dbReference>
<dbReference type="InterPro" id="IPR013785">
    <property type="entry name" value="Aldolase_TIM"/>
</dbReference>
<dbReference type="SUPFAM" id="SSF51395">
    <property type="entry name" value="FMN-linked oxidoreductases"/>
    <property type="match status" value="1"/>
</dbReference>
<dbReference type="EMBL" id="KV442031">
    <property type="protein sequence ID" value="OAQ31072.1"/>
    <property type="molecule type" value="Genomic_DNA"/>
</dbReference>
<dbReference type="GO" id="GO:0016491">
    <property type="term" value="F:oxidoreductase activity"/>
    <property type="evidence" value="ECO:0007669"/>
    <property type="project" value="UniProtKB-KW"/>
</dbReference>
<dbReference type="InterPro" id="IPR051799">
    <property type="entry name" value="NADH_flavin_oxidoreductase"/>
</dbReference>
<name>A0A197K0E7_9FUNG</name>
<evidence type="ECO:0000313" key="6">
    <source>
        <dbReference type="EMBL" id="OAQ31072.1"/>
    </source>
</evidence>
<dbReference type="Pfam" id="PF00724">
    <property type="entry name" value="Oxidored_FMN"/>
    <property type="match status" value="1"/>
</dbReference>
<dbReference type="GO" id="GO:0010181">
    <property type="term" value="F:FMN binding"/>
    <property type="evidence" value="ECO:0007669"/>
    <property type="project" value="InterPro"/>
</dbReference>
<evidence type="ECO:0000256" key="2">
    <source>
        <dbReference type="ARBA" id="ARBA00022630"/>
    </source>
</evidence>
<feature type="domain" description="NADH:flavin oxidoreductase/NADH oxidase N-terminal" evidence="5">
    <location>
        <begin position="31"/>
        <end position="262"/>
    </location>
</feature>
<dbReference type="Gene3D" id="3.20.20.70">
    <property type="entry name" value="Aldolase class I"/>
    <property type="match status" value="1"/>
</dbReference>
<gene>
    <name evidence="6" type="ORF">K457DRAFT_136357</name>
</gene>
<evidence type="ECO:0000256" key="4">
    <source>
        <dbReference type="SAM" id="MobiDB-lite"/>
    </source>
</evidence>
<sequence>MTGSTPTPPKLSKSRFGSTVPSQADLALLSQPLTLPFSGKVIKNRFCKAALSESLAGAEGQFDKDHLDRFVPLYDAWAAGGSGLVLTGNVMVDRTMREMEHNVSVEDSRDLGRLKVWAQTVQKHGAALYAQISHPGRQTHAHLTKNPVAPSAIPVSNFHPLMSFNTPRELTTEEIQSIIARFVKTSEVLYEAGFDGIELHAAHGYLISQFLNPRTNERTHDQYGGSLENRARFLTEVVEGIKKVTPKEFSIGVKLNSVDFGRRRQGGAGGEEEVDEHLEEAVQVAVMLEGLGVDFIEISGGSYESFATGLLDGKGVPDGSPNATNNTAAAGDKKTKKVATTSSSTQKREAHFAVFAERISRALKTTKIILTGGFVTASAMADSLKSNHSSGTHIDMVGLGRTVCQEPDLPNLILSGAVTGGVRLPKTPGGFFDDVFICGGNIRRMANGKHPVASLGRLAVSCDHYAYSMDYAKVAVHKVKTIFS</sequence>
<protein>
    <submittedName>
        <fullName evidence="6">FMN-linked oxidoreductase</fullName>
    </submittedName>
</protein>
<evidence type="ECO:0000313" key="7">
    <source>
        <dbReference type="Proteomes" id="UP000078512"/>
    </source>
</evidence>
<keyword evidence="3" id="KW-0560">Oxidoreductase</keyword>
<reference evidence="6 7" key="1">
    <citation type="submission" date="2016-05" db="EMBL/GenBank/DDBJ databases">
        <title>Genome sequencing reveals origins of a unique bacterial endosymbiosis in the earliest lineages of terrestrial Fungi.</title>
        <authorList>
            <consortium name="DOE Joint Genome Institute"/>
            <person name="Uehling J."/>
            <person name="Gryganskyi A."/>
            <person name="Hameed K."/>
            <person name="Tschaplinski T."/>
            <person name="Misztal P."/>
            <person name="Wu S."/>
            <person name="Desiro A."/>
            <person name="Vande Pol N."/>
            <person name="Du Z.-Y."/>
            <person name="Zienkiewicz A."/>
            <person name="Zienkiewicz K."/>
            <person name="Morin E."/>
            <person name="Tisserant E."/>
            <person name="Splivallo R."/>
            <person name="Hainaut M."/>
            <person name="Henrissat B."/>
            <person name="Ohm R."/>
            <person name="Kuo A."/>
            <person name="Yan J."/>
            <person name="Lipzen A."/>
            <person name="Nolan M."/>
            <person name="Labutti K."/>
            <person name="Barry K."/>
            <person name="Goldstein A."/>
            <person name="Labbe J."/>
            <person name="Schadt C."/>
            <person name="Tuskan G."/>
            <person name="Grigoriev I."/>
            <person name="Martin F."/>
            <person name="Vilgalys R."/>
            <person name="Bonito G."/>
        </authorList>
    </citation>
    <scope>NUCLEOTIDE SEQUENCE [LARGE SCALE GENOMIC DNA]</scope>
    <source>
        <strain evidence="6 7">AG-77</strain>
    </source>
</reference>